<evidence type="ECO:0000259" key="9">
    <source>
        <dbReference type="Pfam" id="PF25107"/>
    </source>
</evidence>
<dbReference type="Pfam" id="PF25107">
    <property type="entry name" value="VWA7_N"/>
    <property type="match status" value="1"/>
</dbReference>
<evidence type="ECO:0000259" key="6">
    <source>
        <dbReference type="Pfam" id="PF23560"/>
    </source>
</evidence>
<dbReference type="GO" id="GO:0005576">
    <property type="term" value="C:extracellular region"/>
    <property type="evidence" value="ECO:0007669"/>
    <property type="project" value="UniProtKB-SubCell"/>
</dbReference>
<dbReference type="InterPro" id="IPR056861">
    <property type="entry name" value="HMCN1-like_VWA"/>
</dbReference>
<protein>
    <recommendedName>
        <fullName evidence="12">VWFA domain-containing protein</fullName>
    </recommendedName>
</protein>
<dbReference type="PANTHER" id="PTHR14905:SF18">
    <property type="entry name" value="VON WILLEBRAND FACTOR A DOMAIN-CONTAINING 10, TANDEM DUPLICATE 1-RELATED"/>
    <property type="match status" value="1"/>
</dbReference>
<dbReference type="PANTHER" id="PTHR14905">
    <property type="entry name" value="NG37"/>
    <property type="match status" value="1"/>
</dbReference>
<feature type="chain" id="PRO_5019398326" description="VWFA domain-containing protein" evidence="5">
    <location>
        <begin position="19"/>
        <end position="961"/>
    </location>
</feature>
<accession>A0A437CME3</accession>
<gene>
    <name evidence="10" type="ORF">OJAV_G00141760</name>
</gene>
<dbReference type="Pfam" id="PF23619">
    <property type="entry name" value="Ig_VWA7"/>
    <property type="match status" value="1"/>
</dbReference>
<evidence type="ECO:0000256" key="1">
    <source>
        <dbReference type="ARBA" id="ARBA00004613"/>
    </source>
</evidence>
<evidence type="ECO:0000259" key="8">
    <source>
        <dbReference type="Pfam" id="PF25106"/>
    </source>
</evidence>
<evidence type="ECO:0008006" key="12">
    <source>
        <dbReference type="Google" id="ProtNLM"/>
    </source>
</evidence>
<dbReference type="OrthoDB" id="301415at2759"/>
<reference evidence="10 11" key="2">
    <citation type="submission" date="2019-01" db="EMBL/GenBank/DDBJ databases">
        <title>A chromosome length genome reference of the Java medaka (oryzias javanicus).</title>
        <authorList>
            <person name="Herpin A."/>
            <person name="Takehana Y."/>
            <person name="Naruse K."/>
            <person name="Ansai S."/>
            <person name="Kawaguchi M."/>
        </authorList>
    </citation>
    <scope>NUCLEOTIDE SEQUENCE [LARGE SCALE GENOMIC DNA]</scope>
    <source>
        <strain evidence="10">RS831</strain>
        <tissue evidence="10">Whole body</tissue>
    </source>
</reference>
<evidence type="ECO:0000256" key="3">
    <source>
        <dbReference type="ARBA" id="ARBA00022729"/>
    </source>
</evidence>
<evidence type="ECO:0000256" key="5">
    <source>
        <dbReference type="SAM" id="SignalP"/>
    </source>
</evidence>
<sequence>MLWLVWLYLWYLQSGALGFGINPFSGESFNHQTITERALLNVTAQVCRALALAEGKDFIFPAQPFTAKSIANACEAPKSYKFFLPNILYIQSMNAAVDLRRLFEARYHCDDELLIEGRRLITDGLSAVKAANKKQSFLAARLTLGGILHTLQDFYSHSNWVELGNKFPNINMIRQNANMGNIADETTATCRSCNGDDCRNNILEDVISRNILTSGYFVVWPLSSNKPKGKCSHGGFFDATSSVEPKGGINKDALDASHGYLHEKAAELAIAATSQLLEDIRGASGDREFLQLMGISKGSSKALCFVVDTTGSMGDDIAAVQNVTSTIIDNKVGTEDEPSLYILVPFNDPDFGPLIRTTDAEDFKRHIYSLRADAGGDIPEMSLSGLQLALTGSPPNSEIFLFTDAPAKDEYLKNSVIALIEQSKTVVNFMITNVLGFRHRRQADENQHQLQTERMARADSQLYRDLAQASGGQAIQVSKNQLLQATNIIIESTSSSLVTLLQANRNMGRPEIYTFSVDDTLTDLIIYITGSSVDFTLVNPSGELHNSTSTGSSIITDELVGNLRTLRLRAQVGLWELRIGSTNPYNMMVVGQSPIDFIFRFMVQSQGPLGGFDLLENRPTAGSNTSLQVTLLEADSSTVTEVTLVESSGSGQVNGLVEAQGGGQYWVQFDKIPSVEFVVLVKGQIINSTTSGASSVTFQRQSTTSLRASALTVTVSDTEYILEPGTPLLVPFSVMTTGDGGNFVIKATNDQGFELTFPSSLTLESGGSANGTARITAPSTSQSGTGVTLTIEAEAPGGADTNYDVLHLTVLPKVTDFSPPVCQLVSLQSNCSDNCNQSMWELSVEVTDGENGTGIDLISLREGNGILNSNMTTANGSVTLVSYNASCCSPNVQIVVVDLVGNVEVCSYSVAPIVSPTISPTVGSTVKPSSSTTTSSSRAVEPCLVVLIMMILGLMLGCEMG</sequence>
<proteinExistence type="predicted"/>
<dbReference type="OMA" id="ANCSDNC"/>
<feature type="domain" description="VWA7 N-terminal" evidence="9">
    <location>
        <begin position="66"/>
        <end position="290"/>
    </location>
</feature>
<feature type="domain" description="Hemicentin/VWA7 galactose-binding" evidence="6">
    <location>
        <begin position="498"/>
        <end position="593"/>
    </location>
</feature>
<dbReference type="InterPro" id="IPR052577">
    <property type="entry name" value="VWA7"/>
</dbReference>
<dbReference type="SUPFAM" id="SSF53300">
    <property type="entry name" value="vWA-like"/>
    <property type="match status" value="1"/>
</dbReference>
<keyword evidence="11" id="KW-1185">Reference proteome</keyword>
<feature type="domain" description="VWA7 Ig-like" evidence="7">
    <location>
        <begin position="718"/>
        <end position="812"/>
    </location>
</feature>
<dbReference type="InterPro" id="IPR036465">
    <property type="entry name" value="vWFA_dom_sf"/>
</dbReference>
<dbReference type="Pfam" id="PF25106">
    <property type="entry name" value="VWA_4"/>
    <property type="match status" value="1"/>
</dbReference>
<comment type="subcellular location">
    <subcellularLocation>
        <location evidence="1">Secreted</location>
    </subcellularLocation>
</comment>
<dbReference type="InterPro" id="IPR056475">
    <property type="entry name" value="GBD_Hemicentin/VWA7"/>
</dbReference>
<evidence type="ECO:0000313" key="10">
    <source>
        <dbReference type="EMBL" id="RVE63985.1"/>
    </source>
</evidence>
<evidence type="ECO:0000256" key="4">
    <source>
        <dbReference type="ARBA" id="ARBA00023180"/>
    </source>
</evidence>
<reference evidence="10 11" key="1">
    <citation type="submission" date="2018-11" db="EMBL/GenBank/DDBJ databases">
        <authorList>
            <person name="Lopez-Roques C."/>
            <person name="Donnadieu C."/>
            <person name="Bouchez O."/>
            <person name="Klopp C."/>
            <person name="Cabau C."/>
            <person name="Zahm M."/>
        </authorList>
    </citation>
    <scope>NUCLEOTIDE SEQUENCE [LARGE SCALE GENOMIC DNA]</scope>
    <source>
        <strain evidence="10">RS831</strain>
        <tissue evidence="10">Whole body</tissue>
    </source>
</reference>
<keyword evidence="2" id="KW-0964">Secreted</keyword>
<evidence type="ECO:0000313" key="11">
    <source>
        <dbReference type="Proteomes" id="UP000283210"/>
    </source>
</evidence>
<feature type="domain" description="Hemicentin-1-like von Willebrand factor A" evidence="8">
    <location>
        <begin position="302"/>
        <end position="479"/>
    </location>
</feature>
<dbReference type="Gene3D" id="3.40.50.410">
    <property type="entry name" value="von Willebrand factor, type A domain"/>
    <property type="match status" value="1"/>
</dbReference>
<dbReference type="Proteomes" id="UP000283210">
    <property type="component" value="Chromosome 14"/>
</dbReference>
<keyword evidence="3 5" id="KW-0732">Signal</keyword>
<dbReference type="InterPro" id="IPR056862">
    <property type="entry name" value="VWA7_N"/>
</dbReference>
<evidence type="ECO:0000259" key="7">
    <source>
        <dbReference type="Pfam" id="PF23619"/>
    </source>
</evidence>
<organism evidence="10 11">
    <name type="scientific">Oryzias javanicus</name>
    <name type="common">Javanese ricefish</name>
    <name type="synonym">Aplocheilus javanicus</name>
    <dbReference type="NCBI Taxonomy" id="123683"/>
    <lineage>
        <taxon>Eukaryota</taxon>
        <taxon>Metazoa</taxon>
        <taxon>Chordata</taxon>
        <taxon>Craniata</taxon>
        <taxon>Vertebrata</taxon>
        <taxon>Euteleostomi</taxon>
        <taxon>Actinopterygii</taxon>
        <taxon>Neopterygii</taxon>
        <taxon>Teleostei</taxon>
        <taxon>Neoteleostei</taxon>
        <taxon>Acanthomorphata</taxon>
        <taxon>Ovalentaria</taxon>
        <taxon>Atherinomorphae</taxon>
        <taxon>Beloniformes</taxon>
        <taxon>Adrianichthyidae</taxon>
        <taxon>Oryziinae</taxon>
        <taxon>Oryzias</taxon>
    </lineage>
</organism>
<dbReference type="Pfam" id="PF23560">
    <property type="entry name" value="GBD_Hemicentin"/>
    <property type="match status" value="1"/>
</dbReference>
<evidence type="ECO:0000256" key="2">
    <source>
        <dbReference type="ARBA" id="ARBA00022525"/>
    </source>
</evidence>
<keyword evidence="4" id="KW-0325">Glycoprotein</keyword>
<feature type="signal peptide" evidence="5">
    <location>
        <begin position="1"/>
        <end position="18"/>
    </location>
</feature>
<dbReference type="InterPro" id="IPR057615">
    <property type="entry name" value="Ig_VWA7"/>
</dbReference>
<dbReference type="EMBL" id="CM012450">
    <property type="protein sequence ID" value="RVE63985.1"/>
    <property type="molecule type" value="Genomic_DNA"/>
</dbReference>
<name>A0A437CME3_ORYJA</name>
<dbReference type="AlphaFoldDB" id="A0A437CME3"/>